<dbReference type="SUPFAM" id="SSF53335">
    <property type="entry name" value="S-adenosyl-L-methionine-dependent methyltransferases"/>
    <property type="match status" value="1"/>
</dbReference>
<comment type="caution">
    <text evidence="3">The sequence shown here is derived from an EMBL/GenBank/DDBJ whole genome shotgun (WGS) entry which is preliminary data.</text>
</comment>
<dbReference type="InterPro" id="IPR029063">
    <property type="entry name" value="SAM-dependent_MTases_sf"/>
</dbReference>
<keyword evidence="4" id="KW-1185">Reference proteome</keyword>
<sequence length="803" mass="89136">MGTRSIPARVARSRRRAPPPERHQARRPLLQHQHEHHPQRRHARRLCERPATRGTVRRHLRRTRSILKTGAKVNKYVYCDKDPVSRATAAYRLQQLQLRFPELLPEHACTNAFCTISQDIRAVTPHELQAIAQAGMPIMVMAGTECQDLSAAGSLHGLQGRHSAILYDVVNLIGTLQEAAPTKLMYMVECVAAQHNFASREVRETMHPLMCAMIGNPVTCDAAQLGARAHRLRNYWHNLAPTHATQHVLDLVPRDPARTVGDILDAGRQERPAGNGLSSGQFKCNHPGEPMRAWPTIMSFPNSYRFRDGNQGEVLDVATDTWTAPTVNERERAMGFETDTAAAPGVSQAQRMAMIGRAFDVRAVSRLLAVTNLVNTFQTGSKQHPSTDSATHASYALIHAESMDLHDHSTYDADGAHDTCWKATDHLRDSLQTLLSRSTSRAQEIARHYGRDHDDPLVQLAVTQPPVEPPWRHPRDRSGLGYESTPRAATCGTATPAEPHHGSSSEPTGGGGLQNFIHKQPREPPLEEGYAANPHANTNARSLVAAISSQDTSEPTTDTDMLTVLAGGHLEDPDAHAAAATRGRHYLVENDVLYRLLPNGQKRPVPEVAARADIAKHMHERNGHFGQRRTRAMVQDAFYWPQMRKTCDNAVRMCEACARYRANFDKVNPTLNPLEIKGMLYYRFSADLAKMPRKAKSEHKYVMVVVEHFTKYVCLISLYSKTPEETSAAFALHVIARFGCPAEVLTDNGGEWGTEFAKLLQDNMIDHRTTAPGHPQTNGLSERIVQVTKAALTKACEQAVSLD</sequence>
<dbReference type="Gene3D" id="1.10.340.70">
    <property type="match status" value="1"/>
</dbReference>
<dbReference type="GO" id="GO:0003676">
    <property type="term" value="F:nucleic acid binding"/>
    <property type="evidence" value="ECO:0007669"/>
    <property type="project" value="InterPro"/>
</dbReference>
<dbReference type="InterPro" id="IPR050951">
    <property type="entry name" value="Retrovirus_Pol_polyprotein"/>
</dbReference>
<evidence type="ECO:0000313" key="4">
    <source>
        <dbReference type="Proteomes" id="UP001190700"/>
    </source>
</evidence>
<feature type="domain" description="Integrase catalytic" evidence="2">
    <location>
        <begin position="669"/>
        <end position="803"/>
    </location>
</feature>
<dbReference type="Pfam" id="PF00665">
    <property type="entry name" value="rve"/>
    <property type="match status" value="1"/>
</dbReference>
<dbReference type="InterPro" id="IPR036397">
    <property type="entry name" value="RNaseH_sf"/>
</dbReference>
<feature type="compositionally biased region" description="Low complexity" evidence="1">
    <location>
        <begin position="1"/>
        <end position="10"/>
    </location>
</feature>
<dbReference type="Pfam" id="PF17921">
    <property type="entry name" value="Integrase_H2C2"/>
    <property type="match status" value="1"/>
</dbReference>
<dbReference type="InterPro" id="IPR041588">
    <property type="entry name" value="Integrase_H2C2"/>
</dbReference>
<protein>
    <recommendedName>
        <fullName evidence="2">Integrase catalytic domain-containing protein</fullName>
    </recommendedName>
</protein>
<reference evidence="3 4" key="1">
    <citation type="journal article" date="2015" name="Genome Biol. Evol.">
        <title>Comparative Genomics of a Bacterivorous Green Alga Reveals Evolutionary Causalities and Consequences of Phago-Mixotrophic Mode of Nutrition.</title>
        <authorList>
            <person name="Burns J.A."/>
            <person name="Paasch A."/>
            <person name="Narechania A."/>
            <person name="Kim E."/>
        </authorList>
    </citation>
    <scope>NUCLEOTIDE SEQUENCE [LARGE SCALE GENOMIC DNA]</scope>
    <source>
        <strain evidence="3 4">PLY_AMNH</strain>
    </source>
</reference>
<feature type="region of interest" description="Disordered" evidence="1">
    <location>
        <begin position="465"/>
        <end position="533"/>
    </location>
</feature>
<dbReference type="InterPro" id="IPR012337">
    <property type="entry name" value="RNaseH-like_sf"/>
</dbReference>
<dbReference type="AlphaFoldDB" id="A0AAE0LIJ2"/>
<name>A0AAE0LIJ2_9CHLO</name>
<dbReference type="Gene3D" id="3.30.420.10">
    <property type="entry name" value="Ribonuclease H-like superfamily/Ribonuclease H"/>
    <property type="match status" value="1"/>
</dbReference>
<dbReference type="GO" id="GO:0015074">
    <property type="term" value="P:DNA integration"/>
    <property type="evidence" value="ECO:0007669"/>
    <property type="project" value="InterPro"/>
</dbReference>
<feature type="region of interest" description="Disordered" evidence="1">
    <location>
        <begin position="1"/>
        <end position="46"/>
    </location>
</feature>
<feature type="compositionally biased region" description="Basic residues" evidence="1">
    <location>
        <begin position="34"/>
        <end position="44"/>
    </location>
</feature>
<evidence type="ECO:0000256" key="1">
    <source>
        <dbReference type="SAM" id="MobiDB-lite"/>
    </source>
</evidence>
<accession>A0AAE0LIJ2</accession>
<dbReference type="InterPro" id="IPR001584">
    <property type="entry name" value="Integrase_cat-core"/>
</dbReference>
<dbReference type="PROSITE" id="PS50994">
    <property type="entry name" value="INTEGRASE"/>
    <property type="match status" value="1"/>
</dbReference>
<gene>
    <name evidence="3" type="ORF">CYMTET_5777</name>
</gene>
<proteinExistence type="predicted"/>
<evidence type="ECO:0000313" key="3">
    <source>
        <dbReference type="EMBL" id="KAK3286681.1"/>
    </source>
</evidence>
<dbReference type="SUPFAM" id="SSF53098">
    <property type="entry name" value="Ribonuclease H-like"/>
    <property type="match status" value="1"/>
</dbReference>
<dbReference type="PANTHER" id="PTHR37984:SF5">
    <property type="entry name" value="PROTEIN NYNRIN-LIKE"/>
    <property type="match status" value="1"/>
</dbReference>
<dbReference type="PANTHER" id="PTHR37984">
    <property type="entry name" value="PROTEIN CBG26694"/>
    <property type="match status" value="1"/>
</dbReference>
<organism evidence="3 4">
    <name type="scientific">Cymbomonas tetramitiformis</name>
    <dbReference type="NCBI Taxonomy" id="36881"/>
    <lineage>
        <taxon>Eukaryota</taxon>
        <taxon>Viridiplantae</taxon>
        <taxon>Chlorophyta</taxon>
        <taxon>Pyramimonadophyceae</taxon>
        <taxon>Pyramimonadales</taxon>
        <taxon>Pyramimonadaceae</taxon>
        <taxon>Cymbomonas</taxon>
    </lineage>
</organism>
<evidence type="ECO:0000259" key="2">
    <source>
        <dbReference type="PROSITE" id="PS50994"/>
    </source>
</evidence>
<dbReference type="EMBL" id="LGRX02001200">
    <property type="protein sequence ID" value="KAK3286681.1"/>
    <property type="molecule type" value="Genomic_DNA"/>
</dbReference>
<dbReference type="Gene3D" id="3.40.50.150">
    <property type="entry name" value="Vaccinia Virus protein VP39"/>
    <property type="match status" value="1"/>
</dbReference>
<dbReference type="Proteomes" id="UP001190700">
    <property type="component" value="Unassembled WGS sequence"/>
</dbReference>